<dbReference type="InterPro" id="IPR011333">
    <property type="entry name" value="SKP1/BTB/POZ_sf"/>
</dbReference>
<keyword evidence="3" id="KW-1185">Reference proteome</keyword>
<accession>A0A0D7BVT3</accession>
<dbReference type="AlphaFoldDB" id="A0A0D7BVT3"/>
<dbReference type="EMBL" id="KN880434">
    <property type="protein sequence ID" value="KIY73716.1"/>
    <property type="molecule type" value="Genomic_DNA"/>
</dbReference>
<dbReference type="InterPro" id="IPR000210">
    <property type="entry name" value="BTB/POZ_dom"/>
</dbReference>
<protein>
    <recommendedName>
        <fullName evidence="1">BTB domain-containing protein</fullName>
    </recommendedName>
</protein>
<dbReference type="Proteomes" id="UP000054007">
    <property type="component" value="Unassembled WGS sequence"/>
</dbReference>
<proteinExistence type="predicted"/>
<dbReference type="STRING" id="1314674.A0A0D7BVT3"/>
<dbReference type="OrthoDB" id="3265815at2759"/>
<name>A0A0D7BVT3_9AGAR</name>
<evidence type="ECO:0000313" key="3">
    <source>
        <dbReference type="Proteomes" id="UP000054007"/>
    </source>
</evidence>
<evidence type="ECO:0000259" key="1">
    <source>
        <dbReference type="PROSITE" id="PS50097"/>
    </source>
</evidence>
<organism evidence="2 3">
    <name type="scientific">Cylindrobasidium torrendii FP15055 ss-10</name>
    <dbReference type="NCBI Taxonomy" id="1314674"/>
    <lineage>
        <taxon>Eukaryota</taxon>
        <taxon>Fungi</taxon>
        <taxon>Dikarya</taxon>
        <taxon>Basidiomycota</taxon>
        <taxon>Agaricomycotina</taxon>
        <taxon>Agaricomycetes</taxon>
        <taxon>Agaricomycetidae</taxon>
        <taxon>Agaricales</taxon>
        <taxon>Marasmiineae</taxon>
        <taxon>Physalacriaceae</taxon>
        <taxon>Cylindrobasidium</taxon>
    </lineage>
</organism>
<reference evidence="2 3" key="1">
    <citation type="journal article" date="2015" name="Fungal Genet. Biol.">
        <title>Evolution of novel wood decay mechanisms in Agaricales revealed by the genome sequences of Fistulina hepatica and Cylindrobasidium torrendii.</title>
        <authorList>
            <person name="Floudas D."/>
            <person name="Held B.W."/>
            <person name="Riley R."/>
            <person name="Nagy L.G."/>
            <person name="Koehler G."/>
            <person name="Ransdell A.S."/>
            <person name="Younus H."/>
            <person name="Chow J."/>
            <person name="Chiniquy J."/>
            <person name="Lipzen A."/>
            <person name="Tritt A."/>
            <person name="Sun H."/>
            <person name="Haridas S."/>
            <person name="LaButti K."/>
            <person name="Ohm R.A."/>
            <person name="Kues U."/>
            <person name="Blanchette R.A."/>
            <person name="Grigoriev I.V."/>
            <person name="Minto R.E."/>
            <person name="Hibbett D.S."/>
        </authorList>
    </citation>
    <scope>NUCLEOTIDE SEQUENCE [LARGE SCALE GENOMIC DNA]</scope>
    <source>
        <strain evidence="2 3">FP15055 ss-10</strain>
    </source>
</reference>
<feature type="domain" description="BTB" evidence="1">
    <location>
        <begin position="89"/>
        <end position="152"/>
    </location>
</feature>
<dbReference type="Gene3D" id="3.30.710.10">
    <property type="entry name" value="Potassium Channel Kv1.1, Chain A"/>
    <property type="match status" value="1"/>
</dbReference>
<evidence type="ECO:0000313" key="2">
    <source>
        <dbReference type="EMBL" id="KIY73716.1"/>
    </source>
</evidence>
<dbReference type="PROSITE" id="PS50097">
    <property type="entry name" value="BTB"/>
    <property type="match status" value="1"/>
</dbReference>
<sequence>MVNDWDHHVLPYSPTSPSGSVYDDVASTTLKRKREDGGHARRPHLIQVPTPPSSTDSFADVEDSLADENLFVSVSTTFYPGAQTHSLPPDVTFITQDNVFFYVHSSILLSASTNRFRSLIPTTLSNAKEHGPIVNVSEESPIFNIILHTLYDMSCTHYNPTFQVLQTAIDLFPTYGLDIQAYISPQMPLFSHMLSYAPLFPIELYALASHYNLFDLAVSTSSHLLSYQLSNLSDDLVDKIGPRYLKRLFFLHIGRADALKRILLPPPPPHPPTAKCDFDQQKRLTRAWALASAYLAWEARPDLSVGSVESALSPLADHVDCDLCKRSLKERVKNLVVQWSVVKRTI</sequence>
<gene>
    <name evidence="2" type="ORF">CYLTODRAFT_448692</name>
</gene>